<keyword evidence="4" id="KW-1185">Reference proteome</keyword>
<sequence>MVLGGIRMKKTLLLGTLTVVALGLTACGSTPSGHQKTSSASSSTKQAQTSSSQTSKATSTSSASSSSQQQTYTDAEYALMAYEKLDGQGMANLHSNSDRMNWYQKDNKFLVDFGGHSTTMTVNNNDVLVAYDSATSNGMGEKNASVNYTKAELAKEYGQYKDTLDQLIATGTMHAQQRDGAGSTSSASSSSASVSQEALNKTYTIMGHTFKPVWADDYKLCVLVGTDGEGEAAEWAPNAIGYSVEERKQGMEQVSEAYKELYGKD</sequence>
<reference evidence="3 4" key="1">
    <citation type="journal article" date="2008" name="DNA Res.">
        <title>Comparative genome analysis of Lactobacillus reuteri and Lactobacillus fermentum reveal a genomic island for reuterin and cobalamin production.</title>
        <authorList>
            <person name="Morita H."/>
            <person name="Toh H."/>
            <person name="Fukuda S."/>
            <person name="Horikawa H."/>
            <person name="Oshima K."/>
            <person name="Suzuki T."/>
            <person name="Murakami M."/>
            <person name="Hisamatsu S."/>
            <person name="Kato Y."/>
            <person name="Takizawa T."/>
            <person name="Fukuoka H."/>
            <person name="Yoshimura T."/>
            <person name="Itoh K."/>
            <person name="O'Sullivan D.J."/>
            <person name="McKay L.L."/>
            <person name="Ohno H."/>
            <person name="Kikuchi J."/>
            <person name="Masaoka T."/>
            <person name="Hattori M."/>
        </authorList>
    </citation>
    <scope>NUCLEOTIDE SEQUENCE [LARGE SCALE GENOMIC DNA]</scope>
    <source>
        <strain evidence="4">NBRC 3956 / LMG 18251</strain>
    </source>
</reference>
<feature type="signal peptide" evidence="2">
    <location>
        <begin position="1"/>
        <end position="26"/>
    </location>
</feature>
<feature type="region of interest" description="Disordered" evidence="1">
    <location>
        <begin position="174"/>
        <end position="193"/>
    </location>
</feature>
<proteinExistence type="predicted"/>
<evidence type="ECO:0008006" key="5">
    <source>
        <dbReference type="Google" id="ProtNLM"/>
    </source>
</evidence>
<feature type="compositionally biased region" description="Low complexity" evidence="1">
    <location>
        <begin position="35"/>
        <end position="68"/>
    </location>
</feature>
<feature type="region of interest" description="Disordered" evidence="1">
    <location>
        <begin position="30"/>
        <end position="68"/>
    </location>
</feature>
<feature type="compositionally biased region" description="Low complexity" evidence="1">
    <location>
        <begin position="181"/>
        <end position="193"/>
    </location>
</feature>
<protein>
    <recommendedName>
        <fullName evidence="5">Lipoprotein</fullName>
    </recommendedName>
</protein>
<accession>A0ABF7R368</accession>
<feature type="chain" id="PRO_5044774305" description="Lipoprotein" evidence="2">
    <location>
        <begin position="27"/>
        <end position="265"/>
    </location>
</feature>
<evidence type="ECO:0000256" key="2">
    <source>
        <dbReference type="SAM" id="SignalP"/>
    </source>
</evidence>
<dbReference type="EMBL" id="AP008937">
    <property type="protein sequence ID" value="BAG27567.1"/>
    <property type="molecule type" value="Genomic_DNA"/>
</dbReference>
<dbReference type="KEGG" id="lfe:LAF_1231"/>
<dbReference type="Proteomes" id="UP000001697">
    <property type="component" value="Chromosome"/>
</dbReference>
<dbReference type="PROSITE" id="PS51257">
    <property type="entry name" value="PROKAR_LIPOPROTEIN"/>
    <property type="match status" value="1"/>
</dbReference>
<name>A0ABF7R368_LIMF3</name>
<evidence type="ECO:0000313" key="3">
    <source>
        <dbReference type="EMBL" id="BAG27567.1"/>
    </source>
</evidence>
<evidence type="ECO:0000313" key="4">
    <source>
        <dbReference type="Proteomes" id="UP000001697"/>
    </source>
</evidence>
<gene>
    <name evidence="3" type="ordered locus">LAF_1231</name>
</gene>
<keyword evidence="2" id="KW-0732">Signal</keyword>
<evidence type="ECO:0000256" key="1">
    <source>
        <dbReference type="SAM" id="MobiDB-lite"/>
    </source>
</evidence>
<organism evidence="3 4">
    <name type="scientific">Limosilactobacillus fermentum (strain NBRC 3956 / LMG 18251)</name>
    <name type="common">Lactobacillus fermentum</name>
    <dbReference type="NCBI Taxonomy" id="334390"/>
    <lineage>
        <taxon>Bacteria</taxon>
        <taxon>Bacillati</taxon>
        <taxon>Bacillota</taxon>
        <taxon>Bacilli</taxon>
        <taxon>Lactobacillales</taxon>
        <taxon>Lactobacillaceae</taxon>
        <taxon>Limosilactobacillus</taxon>
    </lineage>
</organism>
<dbReference type="AlphaFoldDB" id="A0ABF7R368"/>